<accession>Q2IKB7</accession>
<dbReference type="EMBL" id="CP000251">
    <property type="protein sequence ID" value="ABC82097.1"/>
    <property type="molecule type" value="Genomic_DNA"/>
</dbReference>
<evidence type="ECO:0000256" key="10">
    <source>
        <dbReference type="RuleBase" id="RU364115"/>
    </source>
</evidence>
<comment type="function">
    <text evidence="10">Subunit R is required for both nuclease and ATPase activities, but not for modification.</text>
</comment>
<dbReference type="SMART" id="SM00487">
    <property type="entry name" value="DEXDc"/>
    <property type="match status" value="1"/>
</dbReference>
<dbReference type="HOGENOM" id="CLU_005762_1_0_7"/>
<evidence type="ECO:0000256" key="2">
    <source>
        <dbReference type="ARBA" id="ARBA00008598"/>
    </source>
</evidence>
<dbReference type="Gene3D" id="3.40.50.300">
    <property type="entry name" value="P-loop containing nucleotide triphosphate hydrolases"/>
    <property type="match status" value="2"/>
</dbReference>
<gene>
    <name evidence="13" type="ordered locus">Adeh_2327</name>
</gene>
<dbReference type="InterPro" id="IPR021810">
    <property type="entry name" value="T1RH-like_C"/>
</dbReference>
<dbReference type="InterPro" id="IPR051268">
    <property type="entry name" value="Type-I_R_enzyme_R_subunit"/>
</dbReference>
<dbReference type="InterPro" id="IPR027417">
    <property type="entry name" value="P-loop_NTPase"/>
</dbReference>
<reference evidence="13" key="1">
    <citation type="submission" date="2006-01" db="EMBL/GenBank/DDBJ databases">
        <title>Complete sequence of Anaeromyxobacter dehalogenans 2CP-C.</title>
        <authorList>
            <consortium name="US DOE Joint Genome Institute"/>
            <person name="Copeland A."/>
            <person name="Lucas S."/>
            <person name="Lapidus A."/>
            <person name="Barry K."/>
            <person name="Detter J.C."/>
            <person name="Glavina T."/>
            <person name="Hammon N."/>
            <person name="Israni S."/>
            <person name="Pitluck S."/>
            <person name="Brettin T."/>
            <person name="Bruce D."/>
            <person name="Han C."/>
            <person name="Tapia R."/>
            <person name="Gilna P."/>
            <person name="Kiss H."/>
            <person name="Schmutz J."/>
            <person name="Larimer F."/>
            <person name="Land M."/>
            <person name="Kyrpides N."/>
            <person name="Anderson I."/>
            <person name="Sanford R.A."/>
            <person name="Ritalahti K.M."/>
            <person name="Thomas H.S."/>
            <person name="Kirby J.R."/>
            <person name="Zhulin I.B."/>
            <person name="Loeffler F.E."/>
            <person name="Richardson P."/>
        </authorList>
    </citation>
    <scope>NUCLEOTIDE SEQUENCE</scope>
    <source>
        <strain evidence="13">2CP-C</strain>
    </source>
</reference>
<dbReference type="InterPro" id="IPR007409">
    <property type="entry name" value="Restrct_endonuc_type1_HsdR_N"/>
</dbReference>
<dbReference type="Proteomes" id="UP000001935">
    <property type="component" value="Chromosome"/>
</dbReference>
<evidence type="ECO:0000256" key="9">
    <source>
        <dbReference type="ARBA" id="ARBA00023125"/>
    </source>
</evidence>
<dbReference type="RefSeq" id="WP_011421379.1">
    <property type="nucleotide sequence ID" value="NC_007760.1"/>
</dbReference>
<keyword evidence="11" id="KW-0175">Coiled coil</keyword>
<evidence type="ECO:0000256" key="3">
    <source>
        <dbReference type="ARBA" id="ARBA00022722"/>
    </source>
</evidence>
<dbReference type="OrthoDB" id="9758243at2"/>
<dbReference type="Pfam" id="PF18766">
    <property type="entry name" value="SWI2_SNF2"/>
    <property type="match status" value="1"/>
</dbReference>
<dbReference type="SUPFAM" id="SSF52540">
    <property type="entry name" value="P-loop containing nucleoside triphosphate hydrolases"/>
    <property type="match status" value="2"/>
</dbReference>
<dbReference type="eggNOG" id="COG0610">
    <property type="taxonomic scope" value="Bacteria"/>
</dbReference>
<dbReference type="GO" id="GO:0009307">
    <property type="term" value="P:DNA restriction-modification system"/>
    <property type="evidence" value="ECO:0007669"/>
    <property type="project" value="UniProtKB-KW"/>
</dbReference>
<dbReference type="Pfam" id="PF11867">
    <property type="entry name" value="T1RH-like_C"/>
    <property type="match status" value="1"/>
</dbReference>
<evidence type="ECO:0000313" key="14">
    <source>
        <dbReference type="Proteomes" id="UP000001935"/>
    </source>
</evidence>
<dbReference type="Pfam" id="PF22679">
    <property type="entry name" value="T1R_D3-like"/>
    <property type="match status" value="1"/>
</dbReference>
<dbReference type="GO" id="GO:0003677">
    <property type="term" value="F:DNA binding"/>
    <property type="evidence" value="ECO:0007669"/>
    <property type="project" value="UniProtKB-KW"/>
</dbReference>
<evidence type="ECO:0000256" key="1">
    <source>
        <dbReference type="ARBA" id="ARBA00000851"/>
    </source>
</evidence>
<evidence type="ECO:0000256" key="11">
    <source>
        <dbReference type="SAM" id="Coils"/>
    </source>
</evidence>
<proteinExistence type="inferred from homology"/>
<dbReference type="PROSITE" id="PS51192">
    <property type="entry name" value="HELICASE_ATP_BIND_1"/>
    <property type="match status" value="1"/>
</dbReference>
<dbReference type="GO" id="GO:0009035">
    <property type="term" value="F:type I site-specific deoxyribonuclease activity"/>
    <property type="evidence" value="ECO:0007669"/>
    <property type="project" value="UniProtKB-EC"/>
</dbReference>
<evidence type="ECO:0000256" key="4">
    <source>
        <dbReference type="ARBA" id="ARBA00022741"/>
    </source>
</evidence>
<keyword evidence="5 10" id="KW-0680">Restriction system</keyword>
<sequence length="1046" mass="117322">MTANAYSELALVEAAAMDVLAALQWSAASGADEVFGSSGTLGRESDRDVALVRRLRHALAKLNPGTPPSGVDTAIDELLRDRTAMDPAGANREVHRLLSEGVKVTVRDPRTGQNELRTVRVVDWDHPTENDFLAVEQFAVRGALYKCIPDIVLFVNGLPLVVIELKKPGVPTRQAFDENLTSYKHAQNGVPQLFAFNALLIASNGTEAKVGSLTADWGRFFDWKRVDREDEPRRISMEVLLRGTCEKGRLLDLVRNFSLFSEHKTGLTKILAQNHQFLGVNNAIAATLKARQEGHGRGGVFWQTQGSGKSFSMVFYAQKILRTVPGNWTFVVVTDRVELDDQIAKTFAACGAVEDAAACHATTGENLRDLLRGNHRYVFTLIHKFQTMEVLNDRREIIVIVDEAHRTQYDQLAMNMRAALPNAMFVAFTGTPLIATEEKTREVFGDYVSIYDFQQSIEDGATVRLFYENRTPELRLANPDLNDELYDVIDAAALDAENEARLQKLLGQKYHLITRDDRLDTVAKDIVQHFLARGFQGKAMVVSIDKATAIRTHDKVRREWDAERERVKAALRDYEKAPEEQARLSDRLKRLDTVDMAVIVSPGQNEIEEMQKLGLDIVPHRTRMVQSQPSLDEKFKDPEDPLALVFVCAMWLTGFDAPSCSTVYLDKPMRNHTLMQTIARANRVYPGKHSGVIVDYANVFQSLEKALAIYGAGTGGRTPVRDKEDLVDELRSALAALDAFCKSARVSLSGIEESHNAIERLTRVGEAVNALLSPDDRRKGFQAQGRLVSALYSAVKPHRRAVEFAVRMATVEALVDKIRAELSPEKVDLADVLQRVGEVLDRSIRGAEIAEGGPPPIDLSRIDFQVLAERFRQSKTRNLDLERLKAAIAAQLERLIDENETRVDLRERFESLIEEYNIGSKQIEQLFQELLDLSQKLSEEEKRHIREQLSEEELVVFDLLTRPGPELSPPERDEVKKVARQLLGTVRGILTIDWQKTAQSRARVRVAIEDALDTGLPASYTKDLFMEKAGAIFRHVYRHYGEAFAA</sequence>
<feature type="domain" description="Helicase ATP-binding" evidence="12">
    <location>
        <begin position="290"/>
        <end position="450"/>
    </location>
</feature>
<dbReference type="CDD" id="cd18800">
    <property type="entry name" value="SF2_C_EcoR124I-like"/>
    <property type="match status" value="1"/>
</dbReference>
<dbReference type="Gene3D" id="3.90.1570.50">
    <property type="match status" value="1"/>
</dbReference>
<dbReference type="GO" id="GO:0005524">
    <property type="term" value="F:ATP binding"/>
    <property type="evidence" value="ECO:0007669"/>
    <property type="project" value="UniProtKB-KW"/>
</dbReference>
<dbReference type="Pfam" id="PF04313">
    <property type="entry name" value="HSDR_N"/>
    <property type="match status" value="1"/>
</dbReference>
<dbReference type="PANTHER" id="PTHR30195">
    <property type="entry name" value="TYPE I SITE-SPECIFIC DEOXYRIBONUCLEASE PROTEIN SUBUNIT M AND R"/>
    <property type="match status" value="1"/>
</dbReference>
<dbReference type="AlphaFoldDB" id="Q2IKB7"/>
<dbReference type="KEGG" id="ade:Adeh_2327"/>
<dbReference type="InterPro" id="IPR055180">
    <property type="entry name" value="HsdR_RecA-like_helicase_dom_2"/>
</dbReference>
<comment type="catalytic activity">
    <reaction evidence="1 10">
        <text>Endonucleolytic cleavage of DNA to give random double-stranded fragments with terminal 5'-phosphates, ATP is simultaneously hydrolyzed.</text>
        <dbReference type="EC" id="3.1.21.3"/>
    </reaction>
</comment>
<keyword evidence="4 10" id="KW-0547">Nucleotide-binding</keyword>
<protein>
    <recommendedName>
        <fullName evidence="10">Type I restriction enzyme endonuclease subunit</fullName>
        <shortName evidence="10">R protein</shortName>
        <ecNumber evidence="10">3.1.21.3</ecNumber>
    </recommendedName>
</protein>
<evidence type="ECO:0000256" key="5">
    <source>
        <dbReference type="ARBA" id="ARBA00022747"/>
    </source>
</evidence>
<evidence type="ECO:0000256" key="8">
    <source>
        <dbReference type="ARBA" id="ARBA00022840"/>
    </source>
</evidence>
<dbReference type="InterPro" id="IPR040980">
    <property type="entry name" value="SWI2_SNF2"/>
</dbReference>
<comment type="similarity">
    <text evidence="2 10">Belongs to the HsdR family.</text>
</comment>
<comment type="subunit">
    <text evidence="10">The type I restriction/modification system is composed of three polypeptides R, M and S.</text>
</comment>
<dbReference type="InterPro" id="IPR014001">
    <property type="entry name" value="Helicase_ATP-bd"/>
</dbReference>
<keyword evidence="9 10" id="KW-0238">DNA-binding</keyword>
<evidence type="ECO:0000259" key="12">
    <source>
        <dbReference type="PROSITE" id="PS51192"/>
    </source>
</evidence>
<dbReference type="CDD" id="cd22332">
    <property type="entry name" value="HsdR_N"/>
    <property type="match status" value="1"/>
</dbReference>
<keyword evidence="7 10" id="KW-0378">Hydrolase</keyword>
<keyword evidence="3" id="KW-0540">Nuclease</keyword>
<evidence type="ECO:0000313" key="13">
    <source>
        <dbReference type="EMBL" id="ABC82097.1"/>
    </source>
</evidence>
<dbReference type="PANTHER" id="PTHR30195:SF15">
    <property type="entry name" value="TYPE I RESTRICTION ENZYME HINDI ENDONUCLEASE SUBUNIT"/>
    <property type="match status" value="1"/>
</dbReference>
<keyword evidence="6" id="KW-0255">Endonuclease</keyword>
<dbReference type="CDD" id="cd18030">
    <property type="entry name" value="DEXHc_RE_I_HsdR"/>
    <property type="match status" value="1"/>
</dbReference>
<evidence type="ECO:0000256" key="7">
    <source>
        <dbReference type="ARBA" id="ARBA00022801"/>
    </source>
</evidence>
<organism evidence="13 14">
    <name type="scientific">Anaeromyxobacter dehalogenans (strain 2CP-C)</name>
    <dbReference type="NCBI Taxonomy" id="290397"/>
    <lineage>
        <taxon>Bacteria</taxon>
        <taxon>Pseudomonadati</taxon>
        <taxon>Myxococcota</taxon>
        <taxon>Myxococcia</taxon>
        <taxon>Myxococcales</taxon>
        <taxon>Cystobacterineae</taxon>
        <taxon>Anaeromyxobacteraceae</taxon>
        <taxon>Anaeromyxobacter</taxon>
    </lineage>
</organism>
<dbReference type="EC" id="3.1.21.3" evidence="10"/>
<dbReference type="NCBIfam" id="TIGR00348">
    <property type="entry name" value="hsdR"/>
    <property type="match status" value="1"/>
</dbReference>
<dbReference type="InterPro" id="IPR004473">
    <property type="entry name" value="Restrct_endonuc_typeI_HsdR"/>
</dbReference>
<dbReference type="REBASE" id="11850">
    <property type="entry name" value="AdeCPORF2329P"/>
</dbReference>
<keyword evidence="8 10" id="KW-0067">ATP-binding</keyword>
<name>Q2IKB7_ANADE</name>
<evidence type="ECO:0000256" key="6">
    <source>
        <dbReference type="ARBA" id="ARBA00022759"/>
    </source>
</evidence>
<dbReference type="STRING" id="290397.Adeh_2327"/>
<feature type="coiled-coil region" evidence="11">
    <location>
        <begin position="878"/>
        <end position="943"/>
    </location>
</feature>